<protein>
    <submittedName>
        <fullName evidence="1">Uncharacterized protein</fullName>
    </submittedName>
</protein>
<proteinExistence type="predicted"/>
<evidence type="ECO:0000313" key="1">
    <source>
        <dbReference type="EMBL" id="CAA9502527.1"/>
    </source>
</evidence>
<dbReference type="EMBL" id="CADCVN010000789">
    <property type="protein sequence ID" value="CAA9502527.1"/>
    <property type="molecule type" value="Genomic_DNA"/>
</dbReference>
<reference evidence="1" key="1">
    <citation type="submission" date="2020-02" db="EMBL/GenBank/DDBJ databases">
        <authorList>
            <person name="Meier V. D."/>
        </authorList>
    </citation>
    <scope>NUCLEOTIDE SEQUENCE</scope>
    <source>
        <strain evidence="1">AVDCRST_MAG96</strain>
    </source>
</reference>
<name>A0A6J4SM76_9BACT</name>
<sequence>ALTGLTKMVQDRGWRRRIRPVFTPAKPGGK</sequence>
<gene>
    <name evidence="1" type="ORF">AVDCRST_MAG96-2047</name>
</gene>
<organism evidence="1">
    <name type="scientific">uncultured Segetibacter sp</name>
    <dbReference type="NCBI Taxonomy" id="481133"/>
    <lineage>
        <taxon>Bacteria</taxon>
        <taxon>Pseudomonadati</taxon>
        <taxon>Bacteroidota</taxon>
        <taxon>Chitinophagia</taxon>
        <taxon>Chitinophagales</taxon>
        <taxon>Chitinophagaceae</taxon>
        <taxon>Segetibacter</taxon>
        <taxon>environmental samples</taxon>
    </lineage>
</organism>
<feature type="non-terminal residue" evidence="1">
    <location>
        <position position="1"/>
    </location>
</feature>
<dbReference type="AlphaFoldDB" id="A0A6J4SM76"/>
<accession>A0A6J4SM76</accession>